<proteinExistence type="predicted"/>
<feature type="transmembrane region" description="Helical" evidence="1">
    <location>
        <begin position="252"/>
        <end position="276"/>
    </location>
</feature>
<dbReference type="EMBL" id="JAASRO010000001">
    <property type="protein sequence ID" value="NIK56699.1"/>
    <property type="molecule type" value="Genomic_DNA"/>
</dbReference>
<keyword evidence="1" id="KW-0472">Membrane</keyword>
<evidence type="ECO:0000313" key="2">
    <source>
        <dbReference type="EMBL" id="NIK56699.1"/>
    </source>
</evidence>
<comment type="caution">
    <text evidence="2">The sequence shown here is derived from an EMBL/GenBank/DDBJ whole genome shotgun (WGS) entry which is preliminary data.</text>
</comment>
<keyword evidence="1" id="KW-0812">Transmembrane</keyword>
<gene>
    <name evidence="2" type="ORF">BJY22_002416</name>
</gene>
<dbReference type="Proteomes" id="UP000555407">
    <property type="component" value="Unassembled WGS sequence"/>
</dbReference>
<dbReference type="AlphaFoldDB" id="A0A7X5V973"/>
<feature type="transmembrane region" description="Helical" evidence="1">
    <location>
        <begin position="62"/>
        <end position="82"/>
    </location>
</feature>
<feature type="transmembrane region" description="Helical" evidence="1">
    <location>
        <begin position="119"/>
        <end position="143"/>
    </location>
</feature>
<evidence type="ECO:0000256" key="1">
    <source>
        <dbReference type="SAM" id="Phobius"/>
    </source>
</evidence>
<feature type="transmembrane region" description="Helical" evidence="1">
    <location>
        <begin position="296"/>
        <end position="320"/>
    </location>
</feature>
<feature type="transmembrane region" description="Helical" evidence="1">
    <location>
        <begin position="193"/>
        <end position="213"/>
    </location>
</feature>
<dbReference type="RefSeq" id="WP_167206255.1">
    <property type="nucleotide sequence ID" value="NZ_JAASRO010000001.1"/>
</dbReference>
<accession>A0A7X5V973</accession>
<organism evidence="2 3">
    <name type="scientific">Kribbella shirazensis</name>
    <dbReference type="NCBI Taxonomy" id="1105143"/>
    <lineage>
        <taxon>Bacteria</taxon>
        <taxon>Bacillati</taxon>
        <taxon>Actinomycetota</taxon>
        <taxon>Actinomycetes</taxon>
        <taxon>Propionibacteriales</taxon>
        <taxon>Kribbellaceae</taxon>
        <taxon>Kribbella</taxon>
    </lineage>
</organism>
<feature type="transmembrane region" description="Helical" evidence="1">
    <location>
        <begin position="94"/>
        <end position="113"/>
    </location>
</feature>
<reference evidence="2 3" key="1">
    <citation type="submission" date="2020-03" db="EMBL/GenBank/DDBJ databases">
        <title>Sequencing the genomes of 1000 actinobacteria strains.</title>
        <authorList>
            <person name="Klenk H.-P."/>
        </authorList>
    </citation>
    <scope>NUCLEOTIDE SEQUENCE [LARGE SCALE GENOMIC DNA]</scope>
    <source>
        <strain evidence="2 3">DSM 45490</strain>
    </source>
</reference>
<sequence>MGTSAELERYEQRFRRAGLPLFIEDFSPTHDIYTRAAPLLVLVFVAEMLGATSLDWHWWQNLLAAIGGLIALVLGFGLLNGLRGRPFWSLPTRFGIPELAVFVFLPALLPVVTQGQFTQFFGVAFGNLLLVGAVYVVVGYGLIGTTLWGVRRLAGELARSVASLVRALPLLLVFSLVLFVNTEMWQVFAGMPVEFIVVSMVAFTLLSTLFLLIRLPREVDEIERDASTGPPLRRIQRVNVSVSLVIRQWMQVLVVSAGVGLFFVAFGMLAISEGIYENWGVSAGSWSYQVTLLNHPLVVSASLIKVAVGIANFTGLYYSIALLTDSTYRTEFLDNVSLELRDLFTARAEYLELRQVSQSVSGPIAK</sequence>
<evidence type="ECO:0000313" key="3">
    <source>
        <dbReference type="Proteomes" id="UP000555407"/>
    </source>
</evidence>
<protein>
    <submittedName>
        <fullName evidence="2">Uncharacterized protein</fullName>
    </submittedName>
</protein>
<feature type="transmembrane region" description="Helical" evidence="1">
    <location>
        <begin position="164"/>
        <end position="181"/>
    </location>
</feature>
<keyword evidence="1" id="KW-1133">Transmembrane helix</keyword>
<keyword evidence="3" id="KW-1185">Reference proteome</keyword>
<name>A0A7X5V973_9ACTN</name>
<feature type="transmembrane region" description="Helical" evidence="1">
    <location>
        <begin position="36"/>
        <end position="56"/>
    </location>
</feature>